<reference evidence="3 4" key="1">
    <citation type="submission" date="2018-08" db="EMBL/GenBank/DDBJ databases">
        <authorList>
            <person name="Laetsch R D."/>
            <person name="Stevens L."/>
            <person name="Kumar S."/>
            <person name="Blaxter L. M."/>
        </authorList>
    </citation>
    <scope>NUCLEOTIDE SEQUENCE [LARGE SCALE GENOMIC DNA]</scope>
</reference>
<evidence type="ECO:0000256" key="1">
    <source>
        <dbReference type="SAM" id="SignalP"/>
    </source>
</evidence>
<dbReference type="GO" id="GO:0005615">
    <property type="term" value="C:extracellular space"/>
    <property type="evidence" value="ECO:0007669"/>
    <property type="project" value="TreeGrafter"/>
</dbReference>
<gene>
    <name evidence="3" type="ORF">NAV_LOCUS1798</name>
</gene>
<evidence type="ECO:0000259" key="2">
    <source>
        <dbReference type="Pfam" id="PF01273"/>
    </source>
</evidence>
<dbReference type="OrthoDB" id="10255543at2759"/>
<dbReference type="AlphaFoldDB" id="A0A498S157"/>
<dbReference type="InterPro" id="IPR017942">
    <property type="entry name" value="Lipid-bd_serum_glycop_N"/>
</dbReference>
<proteinExistence type="predicted"/>
<dbReference type="InterPro" id="IPR032942">
    <property type="entry name" value="BPI/LBP/Plunc"/>
</dbReference>
<feature type="domain" description="Lipid-binding serum glycoprotein N-terminal" evidence="2">
    <location>
        <begin position="60"/>
        <end position="192"/>
    </location>
</feature>
<dbReference type="Pfam" id="PF01273">
    <property type="entry name" value="LBP_BPI_CETP"/>
    <property type="match status" value="1"/>
</dbReference>
<dbReference type="Proteomes" id="UP000276991">
    <property type="component" value="Unassembled WGS sequence"/>
</dbReference>
<dbReference type="SUPFAM" id="SSF55394">
    <property type="entry name" value="Bactericidal permeability-increasing protein, BPI"/>
    <property type="match status" value="1"/>
</dbReference>
<dbReference type="GO" id="GO:0008289">
    <property type="term" value="F:lipid binding"/>
    <property type="evidence" value="ECO:0007669"/>
    <property type="project" value="InterPro"/>
</dbReference>
<feature type="signal peptide" evidence="1">
    <location>
        <begin position="1"/>
        <end position="18"/>
    </location>
</feature>
<dbReference type="Gene3D" id="3.15.10.10">
    <property type="entry name" value="Bactericidal permeability-increasing protein, domain 1"/>
    <property type="match status" value="1"/>
</dbReference>
<dbReference type="PANTHER" id="PTHR10504">
    <property type="entry name" value="BACTERICIDAL PERMEABILITY-INCREASING BPI PROTEIN-RELATED"/>
    <property type="match status" value="1"/>
</dbReference>
<dbReference type="InterPro" id="IPR017943">
    <property type="entry name" value="Bactericidal_perm-incr_a/b_dom"/>
</dbReference>
<evidence type="ECO:0000313" key="3">
    <source>
        <dbReference type="EMBL" id="VBB26968.1"/>
    </source>
</evidence>
<organism evidence="3 4">
    <name type="scientific">Acanthocheilonema viteae</name>
    <name type="common">Filarial nematode worm</name>
    <name type="synonym">Dipetalonema viteae</name>
    <dbReference type="NCBI Taxonomy" id="6277"/>
    <lineage>
        <taxon>Eukaryota</taxon>
        <taxon>Metazoa</taxon>
        <taxon>Ecdysozoa</taxon>
        <taxon>Nematoda</taxon>
        <taxon>Chromadorea</taxon>
        <taxon>Rhabditida</taxon>
        <taxon>Spirurina</taxon>
        <taxon>Spiruromorpha</taxon>
        <taxon>Filarioidea</taxon>
        <taxon>Onchocercidae</taxon>
        <taxon>Acanthocheilonema</taxon>
    </lineage>
</organism>
<accession>A0A498S157</accession>
<feature type="chain" id="PRO_5019851529" description="Lipid-binding serum glycoprotein N-terminal domain-containing protein" evidence="1">
    <location>
        <begin position="19"/>
        <end position="469"/>
    </location>
</feature>
<dbReference type="PANTHER" id="PTHR10504:SF131">
    <property type="entry name" value="BPI2 DOMAIN-CONTAINING PROTEIN"/>
    <property type="match status" value="1"/>
</dbReference>
<evidence type="ECO:0000313" key="4">
    <source>
        <dbReference type="Proteomes" id="UP000276991"/>
    </source>
</evidence>
<dbReference type="Gene3D" id="3.15.20.10">
    <property type="entry name" value="Bactericidal permeability-increasing protein, domain 2"/>
    <property type="match status" value="1"/>
</dbReference>
<keyword evidence="1" id="KW-0732">Signal</keyword>
<name>A0A498S157_ACAVI</name>
<protein>
    <recommendedName>
        <fullName evidence="2">Lipid-binding serum glycoprotein N-terminal domain-containing protein</fullName>
    </recommendedName>
</protein>
<dbReference type="EMBL" id="UPTC01000164">
    <property type="protein sequence ID" value="VBB26968.1"/>
    <property type="molecule type" value="Genomic_DNA"/>
</dbReference>
<dbReference type="STRING" id="6277.A0A498S157"/>
<sequence length="469" mass="53712">MRIQFLLIIQIFIICSSSETTLRLRLNQKCSTFIASVMKKGLQNEMMKISSISPQKIPFGSGYADVEGMRVESFESPDISIFPAAPDGFVLSTNGGSVTISGSSSATYTFLWTMYFRSNWSIKMDGIKVSTRINLVSQNGKLQLNFKECQLKVENINLRLYGGIGAWIANHFTGGAEKNIRKSLKKTICAGLKNNIVRVNKNLWLEKTQINLIDNVFLTHQLLENPKVTKDFIQFDFSAYLTFGRSKCYLPSKGIDSNNKNQQTVSNHMAILWLGEPMINCYLKTWYELTNHHLNIENNKRFLDLYNSICEKKKECIDNDTDENQLVDVDIYLLEAPILYAEYRIYVETSIKVVFYQSPKNSSNIKLRELDLRSRNLLNVTISQGRINVRTEKVELKTTHEHDTEYSHLLETEELDDLIEQTLKKLQIWEITINIPLLAAPHFTLSNNATFTGIDNFIRADVDFTSSDQ</sequence>
<keyword evidence="4" id="KW-1185">Reference proteome</keyword>